<gene>
    <name evidence="7 10" type="primary">purD</name>
    <name evidence="10" type="ORF">KQI89_02060</name>
</gene>
<evidence type="ECO:0000256" key="7">
    <source>
        <dbReference type="HAMAP-Rule" id="MF_00138"/>
    </source>
</evidence>
<keyword evidence="3 7" id="KW-0436">Ligase</keyword>
<evidence type="ECO:0000256" key="8">
    <source>
        <dbReference type="PROSITE-ProRule" id="PRU00409"/>
    </source>
</evidence>
<dbReference type="InterPro" id="IPR020561">
    <property type="entry name" value="PRibGlycinamid_synth_ATP-grasp"/>
</dbReference>
<keyword evidence="4 8" id="KW-0547">Nucleotide-binding</keyword>
<evidence type="ECO:0000313" key="11">
    <source>
        <dbReference type="Proteomes" id="UP000736583"/>
    </source>
</evidence>
<dbReference type="HAMAP" id="MF_00138">
    <property type="entry name" value="GARS"/>
    <property type="match status" value="1"/>
</dbReference>
<feature type="domain" description="ATP-grasp" evidence="9">
    <location>
        <begin position="107"/>
        <end position="313"/>
    </location>
</feature>
<dbReference type="Pfam" id="PF02843">
    <property type="entry name" value="GARS_C"/>
    <property type="match status" value="1"/>
</dbReference>
<evidence type="ECO:0000256" key="1">
    <source>
        <dbReference type="ARBA" id="ARBA00001936"/>
    </source>
</evidence>
<keyword evidence="6 8" id="KW-0067">ATP-binding</keyword>
<dbReference type="SMART" id="SM01209">
    <property type="entry name" value="GARS_A"/>
    <property type="match status" value="1"/>
</dbReference>
<dbReference type="InterPro" id="IPR020562">
    <property type="entry name" value="PRibGlycinamide_synth_N"/>
</dbReference>
<dbReference type="EC" id="6.3.4.13" evidence="7"/>
<evidence type="ECO:0000313" key="10">
    <source>
        <dbReference type="EMBL" id="MBU5590538.1"/>
    </source>
</evidence>
<dbReference type="Proteomes" id="UP000736583">
    <property type="component" value="Unassembled WGS sequence"/>
</dbReference>
<dbReference type="RefSeq" id="WP_216455706.1">
    <property type="nucleotide sequence ID" value="NZ_JAHLQL010000001.1"/>
</dbReference>
<comment type="cofactor">
    <cofactor evidence="2">
        <name>Mg(2+)</name>
        <dbReference type="ChEBI" id="CHEBI:18420"/>
    </cofactor>
</comment>
<dbReference type="SMART" id="SM01210">
    <property type="entry name" value="GARS_C"/>
    <property type="match status" value="1"/>
</dbReference>
<keyword evidence="5 7" id="KW-0658">Purine biosynthesis</keyword>
<reference evidence="10 11" key="1">
    <citation type="submission" date="2021-06" db="EMBL/GenBank/DDBJ databases">
        <authorList>
            <person name="Sun Q."/>
            <person name="Li D."/>
        </authorList>
    </citation>
    <scope>NUCLEOTIDE SEQUENCE [LARGE SCALE GENOMIC DNA]</scope>
    <source>
        <strain evidence="10 11">MSJ-4</strain>
    </source>
</reference>
<comment type="similarity">
    <text evidence="7">Belongs to the GARS family.</text>
</comment>
<accession>A0ABS6EX12</accession>
<dbReference type="PANTHER" id="PTHR43472">
    <property type="entry name" value="PHOSPHORIBOSYLAMINE--GLYCINE LIGASE"/>
    <property type="match status" value="1"/>
</dbReference>
<evidence type="ECO:0000256" key="6">
    <source>
        <dbReference type="ARBA" id="ARBA00022840"/>
    </source>
</evidence>
<keyword evidence="11" id="KW-1185">Reference proteome</keyword>
<comment type="catalytic activity">
    <reaction evidence="7">
        <text>5-phospho-beta-D-ribosylamine + glycine + ATP = N(1)-(5-phospho-beta-D-ribosyl)glycinamide + ADP + phosphate + H(+)</text>
        <dbReference type="Rhea" id="RHEA:17453"/>
        <dbReference type="ChEBI" id="CHEBI:15378"/>
        <dbReference type="ChEBI" id="CHEBI:30616"/>
        <dbReference type="ChEBI" id="CHEBI:43474"/>
        <dbReference type="ChEBI" id="CHEBI:57305"/>
        <dbReference type="ChEBI" id="CHEBI:58681"/>
        <dbReference type="ChEBI" id="CHEBI:143788"/>
        <dbReference type="ChEBI" id="CHEBI:456216"/>
        <dbReference type="EC" id="6.3.4.13"/>
    </reaction>
</comment>
<protein>
    <recommendedName>
        <fullName evidence="7">Phosphoribosylamine--glycine ligase</fullName>
        <ecNumber evidence="7">6.3.4.13</ecNumber>
    </recommendedName>
    <alternativeName>
        <fullName evidence="7">GARS</fullName>
    </alternativeName>
    <alternativeName>
        <fullName evidence="7">Glycinamide ribonucleotide synthetase</fullName>
    </alternativeName>
    <alternativeName>
        <fullName evidence="7">Phosphoribosylglycinamide synthetase</fullName>
    </alternativeName>
</protein>
<organism evidence="10 11">
    <name type="scientific">Clostridium simiarum</name>
    <dbReference type="NCBI Taxonomy" id="2841506"/>
    <lineage>
        <taxon>Bacteria</taxon>
        <taxon>Bacillati</taxon>
        <taxon>Bacillota</taxon>
        <taxon>Clostridia</taxon>
        <taxon>Eubacteriales</taxon>
        <taxon>Clostridiaceae</taxon>
        <taxon>Clostridium</taxon>
    </lineage>
</organism>
<dbReference type="PROSITE" id="PS00184">
    <property type="entry name" value="GARS"/>
    <property type="match status" value="1"/>
</dbReference>
<comment type="pathway">
    <text evidence="7">Purine metabolism; IMP biosynthesis via de novo pathway; N(1)-(5-phospho-D-ribosyl)glycinamide from 5-phospho-alpha-D-ribose 1-diphosphate: step 2/2.</text>
</comment>
<dbReference type="InterPro" id="IPR020560">
    <property type="entry name" value="PRibGlycinamide_synth_C-dom"/>
</dbReference>
<sequence length="415" mass="45942">MNILLIGSGGREHAIAWKLSQNPKIEKIYCAPGNGGTALEKKCQNIKEGSIEELINFAKENKIHMTIVGPEEPLIKGIVDRFNEEGLRIFGPSKKAASLEGSKNFSKEFMKKYGVLTAEYATFNDKDKAMEYLNKCTYPIVIKADGIAGGKGVVICGNLKEAEKVIEDFMVKDIFNGSGKKVIIEEFLEGVEASILSITDGETIIPFISAKDHKKVLDNDKGPNTGGMGVIAPNPFVTDGVMKEFIENILKPTIKGIKEENMEYKGFLFFGLMITRKGIYLLEYNVRLGDPETQGVLPLMESDLYELIEGAYNKNLKNLQIKWNRSHSASVVMVSSGYPGEYIKGFSIEIKKDITGKVFIGGGVLEKGNLKTSGGRVLTLVSLGDSLEEARICSYKDIKKINFENMYYRRDIGLI</sequence>
<evidence type="ECO:0000256" key="2">
    <source>
        <dbReference type="ARBA" id="ARBA00001946"/>
    </source>
</evidence>
<name>A0ABS6EX12_9CLOT</name>
<proteinExistence type="inferred from homology"/>
<dbReference type="Pfam" id="PF02844">
    <property type="entry name" value="GARS_N"/>
    <property type="match status" value="1"/>
</dbReference>
<dbReference type="PANTHER" id="PTHR43472:SF1">
    <property type="entry name" value="PHOSPHORIBOSYLAMINE--GLYCINE LIGASE, CHLOROPLASTIC"/>
    <property type="match status" value="1"/>
</dbReference>
<comment type="cofactor">
    <cofactor evidence="1">
        <name>Mn(2+)</name>
        <dbReference type="ChEBI" id="CHEBI:29035"/>
    </cofactor>
</comment>
<dbReference type="InterPro" id="IPR020559">
    <property type="entry name" value="PRibGlycinamide_synth_CS"/>
</dbReference>
<evidence type="ECO:0000259" key="9">
    <source>
        <dbReference type="PROSITE" id="PS50975"/>
    </source>
</evidence>
<dbReference type="InterPro" id="IPR000115">
    <property type="entry name" value="PRibGlycinamide_synth"/>
</dbReference>
<dbReference type="Pfam" id="PF01071">
    <property type="entry name" value="GARS_A"/>
    <property type="match status" value="1"/>
</dbReference>
<dbReference type="GO" id="GO:0004637">
    <property type="term" value="F:phosphoribosylamine-glycine ligase activity"/>
    <property type="evidence" value="ECO:0007669"/>
    <property type="project" value="UniProtKB-EC"/>
</dbReference>
<comment type="caution">
    <text evidence="10">The sequence shown here is derived from an EMBL/GenBank/DDBJ whole genome shotgun (WGS) entry which is preliminary data.</text>
</comment>
<dbReference type="PROSITE" id="PS50975">
    <property type="entry name" value="ATP_GRASP"/>
    <property type="match status" value="1"/>
</dbReference>
<evidence type="ECO:0000256" key="3">
    <source>
        <dbReference type="ARBA" id="ARBA00022598"/>
    </source>
</evidence>
<dbReference type="NCBIfam" id="TIGR00877">
    <property type="entry name" value="purD"/>
    <property type="match status" value="1"/>
</dbReference>
<dbReference type="InterPro" id="IPR011761">
    <property type="entry name" value="ATP-grasp"/>
</dbReference>
<dbReference type="EMBL" id="JAHLQL010000001">
    <property type="protein sequence ID" value="MBU5590538.1"/>
    <property type="molecule type" value="Genomic_DNA"/>
</dbReference>
<evidence type="ECO:0000256" key="5">
    <source>
        <dbReference type="ARBA" id="ARBA00022755"/>
    </source>
</evidence>
<evidence type="ECO:0000256" key="4">
    <source>
        <dbReference type="ARBA" id="ARBA00022741"/>
    </source>
</evidence>